<dbReference type="SUPFAM" id="SSF82689">
    <property type="entry name" value="Mechanosensitive channel protein MscS (YggB), C-terminal domain"/>
    <property type="match status" value="1"/>
</dbReference>
<keyword evidence="6 7" id="KW-0472">Membrane</keyword>
<dbReference type="GO" id="GO:0005886">
    <property type="term" value="C:plasma membrane"/>
    <property type="evidence" value="ECO:0007669"/>
    <property type="project" value="UniProtKB-SubCell"/>
</dbReference>
<feature type="transmembrane region" description="Helical" evidence="7">
    <location>
        <begin position="82"/>
        <end position="100"/>
    </location>
</feature>
<keyword evidence="4 7" id="KW-0812">Transmembrane</keyword>
<keyword evidence="11" id="KW-1185">Reference proteome</keyword>
<organism evidence="10 11">
    <name type="scientific">Salibacter halophilus</name>
    <dbReference type="NCBI Taxonomy" id="1803916"/>
    <lineage>
        <taxon>Bacteria</taxon>
        <taxon>Pseudomonadati</taxon>
        <taxon>Bacteroidota</taxon>
        <taxon>Flavobacteriia</taxon>
        <taxon>Flavobacteriales</taxon>
        <taxon>Salibacteraceae</taxon>
        <taxon>Salibacter</taxon>
    </lineage>
</organism>
<feature type="domain" description="Mechanosensitive ion channel MscS" evidence="8">
    <location>
        <begin position="104"/>
        <end position="170"/>
    </location>
</feature>
<evidence type="ECO:0000256" key="3">
    <source>
        <dbReference type="ARBA" id="ARBA00022475"/>
    </source>
</evidence>
<dbReference type="Gene3D" id="1.10.287.1260">
    <property type="match status" value="1"/>
</dbReference>
<feature type="transmembrane region" description="Helical" evidence="7">
    <location>
        <begin position="12"/>
        <end position="32"/>
    </location>
</feature>
<accession>A0A6N6MAI9</accession>
<dbReference type="InterPro" id="IPR006685">
    <property type="entry name" value="MscS_channel_2nd"/>
</dbReference>
<dbReference type="Gene3D" id="2.30.30.60">
    <property type="match status" value="1"/>
</dbReference>
<sequence length="289" mass="32696">MNEVINFLHQYQTVITVIVIAVVAILFDRLLRLSMNKFFGDSSRALRADFTKYILLKNAVSFIIFMVATGLIVYNVPSLRKISLTLFAGAGIFAAIIGFASQQAFSNIISGIFIVIFKPFRVGDVVNIGPDRSGIIEDITLRHTVIRSWQNRRIIIPNSIISAETIVNSSILEELTCEHAEIGISYYSDIETACSTIEKLVAELPNYIDARTDEEKKEGDPLVRTRVIRYDDSAIIIRAYLWANDPVAAFILKTEYYRAIKKRFDEVGVEIPFPHRTIVMKEPKADEKK</sequence>
<gene>
    <name evidence="10" type="ORF">F3059_00625</name>
</gene>
<keyword evidence="3" id="KW-1003">Cell membrane</keyword>
<dbReference type="InterPro" id="IPR011066">
    <property type="entry name" value="MscS_channel_C_sf"/>
</dbReference>
<dbReference type="Gene3D" id="3.30.70.100">
    <property type="match status" value="1"/>
</dbReference>
<dbReference type="PANTHER" id="PTHR30221">
    <property type="entry name" value="SMALL-CONDUCTANCE MECHANOSENSITIVE CHANNEL"/>
    <property type="match status" value="1"/>
</dbReference>
<proteinExistence type="inferred from homology"/>
<keyword evidence="5 7" id="KW-1133">Transmembrane helix</keyword>
<dbReference type="PANTHER" id="PTHR30221:SF1">
    <property type="entry name" value="SMALL-CONDUCTANCE MECHANOSENSITIVE CHANNEL"/>
    <property type="match status" value="1"/>
</dbReference>
<dbReference type="GO" id="GO:0008381">
    <property type="term" value="F:mechanosensitive monoatomic ion channel activity"/>
    <property type="evidence" value="ECO:0007669"/>
    <property type="project" value="InterPro"/>
</dbReference>
<evidence type="ECO:0000256" key="5">
    <source>
        <dbReference type="ARBA" id="ARBA00022989"/>
    </source>
</evidence>
<evidence type="ECO:0000259" key="8">
    <source>
        <dbReference type="Pfam" id="PF00924"/>
    </source>
</evidence>
<evidence type="ECO:0000256" key="6">
    <source>
        <dbReference type="ARBA" id="ARBA00023136"/>
    </source>
</evidence>
<dbReference type="InterPro" id="IPR010920">
    <property type="entry name" value="LSM_dom_sf"/>
</dbReference>
<reference evidence="10 11" key="1">
    <citation type="submission" date="2019-09" db="EMBL/GenBank/DDBJ databases">
        <title>Genomes of Cryomorphaceae.</title>
        <authorList>
            <person name="Bowman J.P."/>
        </authorList>
    </citation>
    <scope>NUCLEOTIDE SEQUENCE [LARGE SCALE GENOMIC DNA]</scope>
    <source>
        <strain evidence="10 11">KCTC 52047</strain>
    </source>
</reference>
<dbReference type="RefSeq" id="WP_151165997.1">
    <property type="nucleotide sequence ID" value="NZ_WACR01000001.1"/>
</dbReference>
<comment type="caution">
    <text evidence="10">The sequence shown here is derived from an EMBL/GenBank/DDBJ whole genome shotgun (WGS) entry which is preliminary data.</text>
</comment>
<feature type="domain" description="Mechanosensitive ion channel MscS C-terminal" evidence="9">
    <location>
        <begin position="181"/>
        <end position="271"/>
    </location>
</feature>
<dbReference type="InterPro" id="IPR045275">
    <property type="entry name" value="MscS_archaea/bacteria_type"/>
</dbReference>
<comment type="subcellular location">
    <subcellularLocation>
        <location evidence="1">Cell membrane</location>
        <topology evidence="1">Multi-pass membrane protein</topology>
    </subcellularLocation>
</comment>
<evidence type="ECO:0000259" key="9">
    <source>
        <dbReference type="Pfam" id="PF21082"/>
    </source>
</evidence>
<evidence type="ECO:0000313" key="11">
    <source>
        <dbReference type="Proteomes" id="UP000435357"/>
    </source>
</evidence>
<evidence type="ECO:0000256" key="1">
    <source>
        <dbReference type="ARBA" id="ARBA00004651"/>
    </source>
</evidence>
<dbReference type="OrthoDB" id="9809206at2"/>
<dbReference type="InterPro" id="IPR049278">
    <property type="entry name" value="MS_channel_C"/>
</dbReference>
<evidence type="ECO:0000256" key="7">
    <source>
        <dbReference type="SAM" id="Phobius"/>
    </source>
</evidence>
<comment type="similarity">
    <text evidence="2">Belongs to the MscS (TC 1.A.23) family.</text>
</comment>
<evidence type="ECO:0000256" key="4">
    <source>
        <dbReference type="ARBA" id="ARBA00022692"/>
    </source>
</evidence>
<dbReference type="Proteomes" id="UP000435357">
    <property type="component" value="Unassembled WGS sequence"/>
</dbReference>
<dbReference type="EMBL" id="WACR01000001">
    <property type="protein sequence ID" value="KAB1066009.1"/>
    <property type="molecule type" value="Genomic_DNA"/>
</dbReference>
<evidence type="ECO:0000313" key="10">
    <source>
        <dbReference type="EMBL" id="KAB1066009.1"/>
    </source>
</evidence>
<feature type="transmembrane region" description="Helical" evidence="7">
    <location>
        <begin position="53"/>
        <end position="76"/>
    </location>
</feature>
<name>A0A6N6MAI9_9FLAO</name>
<dbReference type="Pfam" id="PF21082">
    <property type="entry name" value="MS_channel_3rd"/>
    <property type="match status" value="1"/>
</dbReference>
<dbReference type="AlphaFoldDB" id="A0A6N6MAI9"/>
<dbReference type="SUPFAM" id="SSF50182">
    <property type="entry name" value="Sm-like ribonucleoproteins"/>
    <property type="match status" value="1"/>
</dbReference>
<dbReference type="Pfam" id="PF00924">
    <property type="entry name" value="MS_channel_2nd"/>
    <property type="match status" value="1"/>
</dbReference>
<dbReference type="InterPro" id="IPR023408">
    <property type="entry name" value="MscS_beta-dom_sf"/>
</dbReference>
<protein>
    <submittedName>
        <fullName evidence="10">Mechanosensitive ion channel family protein</fullName>
    </submittedName>
</protein>
<evidence type="ECO:0000256" key="2">
    <source>
        <dbReference type="ARBA" id="ARBA00008017"/>
    </source>
</evidence>